<dbReference type="SUPFAM" id="SSF52540">
    <property type="entry name" value="P-loop containing nucleoside triphosphate hydrolases"/>
    <property type="match status" value="1"/>
</dbReference>
<dbReference type="AlphaFoldDB" id="A0A235EQ41"/>
<dbReference type="EMBL" id="NOIG01000006">
    <property type="protein sequence ID" value="OYD50535.1"/>
    <property type="molecule type" value="Genomic_DNA"/>
</dbReference>
<evidence type="ECO:0000313" key="2">
    <source>
        <dbReference type="Proteomes" id="UP000215441"/>
    </source>
</evidence>
<organism evidence="1 2">
    <name type="scientific">Acidovorax kalamii</name>
    <dbReference type="NCBI Taxonomy" id="2004485"/>
    <lineage>
        <taxon>Bacteria</taxon>
        <taxon>Pseudomonadati</taxon>
        <taxon>Pseudomonadota</taxon>
        <taxon>Betaproteobacteria</taxon>
        <taxon>Burkholderiales</taxon>
        <taxon>Comamonadaceae</taxon>
        <taxon>Acidovorax</taxon>
    </lineage>
</organism>
<comment type="caution">
    <text evidence="1">The sequence shown here is derived from an EMBL/GenBank/DDBJ whole genome shotgun (WGS) entry which is preliminary data.</text>
</comment>
<accession>A0A235EQ41</accession>
<reference evidence="1 2" key="1">
    <citation type="submission" date="2017-07" db="EMBL/GenBank/DDBJ databases">
        <title>Acidovorax KNDSW TSA 6 genome sequence and assembly.</title>
        <authorList>
            <person name="Mayilraj S."/>
        </authorList>
    </citation>
    <scope>NUCLEOTIDE SEQUENCE [LARGE SCALE GENOMIC DNA]</scope>
    <source>
        <strain evidence="1 2">KNDSW-TSA6</strain>
    </source>
</reference>
<protein>
    <submittedName>
        <fullName evidence="1">Uncharacterized protein</fullName>
    </submittedName>
</protein>
<sequence length="361" mass="40096">MNTTEIEAQNVEAQRVEEIAHPLDKFSLRGKHELLVTQKLAQVHVMQGVALLGESTVLYAEHNTGKTLITFALLIEAIKSGRIRGDKVYYINVDDSFNGAIDKLGFAQKYGFHYLARDQEGFSVERLRVAMLEMIETGTANGTVLVLDTLKKFVDLMDKTKSSKFADLVRSFVSKGGTVIALAHTNKNRGADGRPQYGGTSDIISDFDCAHIMSATDAEGQQGVKLVEFRNEKSRGPVEKYVYCTYPGDPKVPYVEKLAAVRLVPEEELAEMKHKARMARDAEAIEIIKKCISDGVSQKMELLKEVQAQTDLSRRAVGIVLDTYAGTDKTRNFWSVRVGARGAKIYSLLTPWIAPVDPDDY</sequence>
<proteinExistence type="predicted"/>
<dbReference type="Gene3D" id="3.40.50.300">
    <property type="entry name" value="P-loop containing nucleotide triphosphate hydrolases"/>
    <property type="match status" value="1"/>
</dbReference>
<dbReference type="OrthoDB" id="784829at2"/>
<dbReference type="Proteomes" id="UP000215441">
    <property type="component" value="Unassembled WGS sequence"/>
</dbReference>
<evidence type="ECO:0000313" key="1">
    <source>
        <dbReference type="EMBL" id="OYD50535.1"/>
    </source>
</evidence>
<gene>
    <name evidence="1" type="ORF">CBY09_10885</name>
</gene>
<dbReference type="Pfam" id="PF13481">
    <property type="entry name" value="AAA_25"/>
    <property type="match status" value="1"/>
</dbReference>
<dbReference type="RefSeq" id="WP_094289337.1">
    <property type="nucleotide sequence ID" value="NZ_NOIG01000006.1"/>
</dbReference>
<name>A0A235EQ41_9BURK</name>
<dbReference type="InterPro" id="IPR027417">
    <property type="entry name" value="P-loop_NTPase"/>
</dbReference>
<keyword evidence="2" id="KW-1185">Reference proteome</keyword>